<feature type="coiled-coil region" evidence="1">
    <location>
        <begin position="29"/>
        <end position="87"/>
    </location>
</feature>
<name>A0ABT5L988_9MOLU</name>
<accession>A0ABT5L988</accession>
<evidence type="ECO:0000313" key="3">
    <source>
        <dbReference type="Proteomes" id="UP001221763"/>
    </source>
</evidence>
<proteinExistence type="predicted"/>
<protein>
    <submittedName>
        <fullName evidence="2">DUF2130 domain-containing protein</fullName>
    </submittedName>
</protein>
<dbReference type="EMBL" id="JANHJP010000005">
    <property type="protein sequence ID" value="MDC9032093.1"/>
    <property type="molecule type" value="Genomic_DNA"/>
</dbReference>
<evidence type="ECO:0000256" key="1">
    <source>
        <dbReference type="SAM" id="Coils"/>
    </source>
</evidence>
<keyword evidence="3" id="KW-1185">Reference proteome</keyword>
<dbReference type="InterPro" id="IPR019219">
    <property type="entry name" value="DUF2130"/>
</dbReference>
<keyword evidence="1" id="KW-0175">Coiled coil</keyword>
<sequence>MKKIKVLIKNSYELELQENASKGDIIDLKDCLELNLTLLQKTIKEEEIKNMVSKIKQEYEQKIIISNNEKEILLSKLLMELENKKNNEIYELKNEITKLKLTRSNFNIKLIGENLEKWCNNEIQNQILIMDDVSWYKDNEIIKGTKGDFIYKLHFNENKKENEILTSALLEIKTEVKNLQNGPKQKNEQFFKKIDKDRNNKNLEFALLISELEYDKENDAPVKKVSGYKNMFIIRPPYLVIFLNIITALGRKNKELILAISEKRQEFYKEQEIQDNFQKIKDKILNNSLKNIQNNLVKIYEENEKIKQISKSLNNSSLKIEEKIEILTKEHLKTIFNQITNFNINKIIKKINSLDKKNR</sequence>
<dbReference type="Proteomes" id="UP001221763">
    <property type="component" value="Unassembled WGS sequence"/>
</dbReference>
<dbReference type="RefSeq" id="WP_273585304.1">
    <property type="nucleotide sequence ID" value="NZ_JANHJP010000005.1"/>
</dbReference>
<reference evidence="2 3" key="1">
    <citation type="journal article" date="2023" name="Plant">
        <title>Draft Genome Sequence Resource of CBPPT1, a 'Candidatus Phytoplasma trifolii'-Related Strain Associated with Potato Purple Top Disease in the Columbia Basin, U.S.A.</title>
        <authorList>
            <person name="Wei W."/>
            <person name="Shao J."/>
            <person name="Bottner-Parker K.D."/>
            <person name="Zhao Y."/>
        </authorList>
    </citation>
    <scope>NUCLEOTIDE SEQUENCE [LARGE SCALE GENOMIC DNA]</scope>
    <source>
        <strain evidence="2 3">CBPPT1</strain>
    </source>
</reference>
<dbReference type="Pfam" id="PF09903">
    <property type="entry name" value="DUF2130"/>
    <property type="match status" value="1"/>
</dbReference>
<gene>
    <name evidence="2" type="ORF">M8044_000314</name>
</gene>
<comment type="caution">
    <text evidence="2">The sequence shown here is derived from an EMBL/GenBank/DDBJ whole genome shotgun (WGS) entry which is preliminary data.</text>
</comment>
<evidence type="ECO:0000313" key="2">
    <source>
        <dbReference type="EMBL" id="MDC9032093.1"/>
    </source>
</evidence>
<organism evidence="2 3">
    <name type="scientific">Columbia Basin potato purple top phytoplasma</name>
    <dbReference type="NCBI Taxonomy" id="307134"/>
    <lineage>
        <taxon>Bacteria</taxon>
        <taxon>Bacillati</taxon>
        <taxon>Mycoplasmatota</taxon>
        <taxon>Mollicutes</taxon>
        <taxon>Acholeplasmatales</taxon>
        <taxon>Acholeplasmataceae</taxon>
        <taxon>Candidatus Phytoplasma</taxon>
        <taxon>16SrVI (Clover proliferation group)</taxon>
    </lineage>
</organism>